<dbReference type="OrthoDB" id="9807828at2"/>
<evidence type="ECO:0000313" key="1">
    <source>
        <dbReference type="EMBL" id="THF73620.1"/>
    </source>
</evidence>
<accession>A0A4S4BGQ0</accession>
<proteinExistence type="predicted"/>
<dbReference type="Proteomes" id="UP000310636">
    <property type="component" value="Unassembled WGS sequence"/>
</dbReference>
<dbReference type="RefSeq" id="WP_136373232.1">
    <property type="nucleotide sequence ID" value="NZ_SSOB01000052.1"/>
</dbReference>
<keyword evidence="2" id="KW-1185">Reference proteome</keyword>
<name>A0A4S4BGQ0_9BACL</name>
<protein>
    <submittedName>
        <fullName evidence="1">Uncharacterized protein</fullName>
    </submittedName>
</protein>
<organism evidence="1 2">
    <name type="scientific">Cohnella fermenti</name>
    <dbReference type="NCBI Taxonomy" id="2565925"/>
    <lineage>
        <taxon>Bacteria</taxon>
        <taxon>Bacillati</taxon>
        <taxon>Bacillota</taxon>
        <taxon>Bacilli</taxon>
        <taxon>Bacillales</taxon>
        <taxon>Paenibacillaceae</taxon>
        <taxon>Cohnella</taxon>
    </lineage>
</organism>
<sequence>MKFFDVLPDGLFQLLTGANKQLYAEALLLIYDMCRRNDSAFAIMVTSDNDSRYRFSQVLKEKSGGETQTPLTMLDVGLRLEQESIVR</sequence>
<gene>
    <name evidence="1" type="ORF">E6C55_28480</name>
</gene>
<dbReference type="AlphaFoldDB" id="A0A4S4BGQ0"/>
<dbReference type="EMBL" id="SSOB01000052">
    <property type="protein sequence ID" value="THF73620.1"/>
    <property type="molecule type" value="Genomic_DNA"/>
</dbReference>
<evidence type="ECO:0000313" key="2">
    <source>
        <dbReference type="Proteomes" id="UP000310636"/>
    </source>
</evidence>
<reference evidence="1 2" key="1">
    <citation type="submission" date="2019-04" db="EMBL/GenBank/DDBJ databases">
        <title>Cohnella sp. nov. isolated from preserved vegetables.</title>
        <authorList>
            <person name="Lin S.-Y."/>
            <person name="Hung M.-H."/>
            <person name="Young C.-C."/>
        </authorList>
    </citation>
    <scope>NUCLEOTIDE SEQUENCE [LARGE SCALE GENOMIC DNA]</scope>
    <source>
        <strain evidence="1 2">CC-MHH1044</strain>
    </source>
</reference>
<comment type="caution">
    <text evidence="1">The sequence shown here is derived from an EMBL/GenBank/DDBJ whole genome shotgun (WGS) entry which is preliminary data.</text>
</comment>